<evidence type="ECO:0000313" key="1">
    <source>
        <dbReference type="EMBL" id="JAH32936.1"/>
    </source>
</evidence>
<protein>
    <submittedName>
        <fullName evidence="1">Uncharacterized protein</fullName>
    </submittedName>
</protein>
<reference evidence="1" key="2">
    <citation type="journal article" date="2015" name="Fish Shellfish Immunol.">
        <title>Early steps in the European eel (Anguilla anguilla)-Vibrio vulnificus interaction in the gills: Role of the RtxA13 toxin.</title>
        <authorList>
            <person name="Callol A."/>
            <person name="Pajuelo D."/>
            <person name="Ebbesson L."/>
            <person name="Teles M."/>
            <person name="MacKenzie S."/>
            <person name="Amaro C."/>
        </authorList>
    </citation>
    <scope>NUCLEOTIDE SEQUENCE</scope>
</reference>
<organism evidence="1">
    <name type="scientific">Anguilla anguilla</name>
    <name type="common">European freshwater eel</name>
    <name type="synonym">Muraena anguilla</name>
    <dbReference type="NCBI Taxonomy" id="7936"/>
    <lineage>
        <taxon>Eukaryota</taxon>
        <taxon>Metazoa</taxon>
        <taxon>Chordata</taxon>
        <taxon>Craniata</taxon>
        <taxon>Vertebrata</taxon>
        <taxon>Euteleostomi</taxon>
        <taxon>Actinopterygii</taxon>
        <taxon>Neopterygii</taxon>
        <taxon>Teleostei</taxon>
        <taxon>Anguilliformes</taxon>
        <taxon>Anguillidae</taxon>
        <taxon>Anguilla</taxon>
    </lineage>
</organism>
<accession>A0A0E9RUU1</accession>
<proteinExistence type="predicted"/>
<reference evidence="1" key="1">
    <citation type="submission" date="2014-11" db="EMBL/GenBank/DDBJ databases">
        <authorList>
            <person name="Amaro Gonzalez C."/>
        </authorList>
    </citation>
    <scope>NUCLEOTIDE SEQUENCE</scope>
</reference>
<sequence length="12" mass="1479">MARFIYGLKNHE</sequence>
<name>A0A0E9RUU1_ANGAN</name>
<dbReference type="EMBL" id="GBXM01075641">
    <property type="protein sequence ID" value="JAH32936.1"/>
    <property type="molecule type" value="Transcribed_RNA"/>
</dbReference>